<dbReference type="EMBL" id="CAADFR010000054">
    <property type="protein sequence ID" value="VFK40128.1"/>
    <property type="molecule type" value="Genomic_DNA"/>
</dbReference>
<dbReference type="EMBL" id="CAADHB010000004">
    <property type="protein sequence ID" value="VFK77934.1"/>
    <property type="molecule type" value="Genomic_DNA"/>
</dbReference>
<name>A0A451BI15_9GAMM</name>
<dbReference type="EMBL" id="CAADFU010000054">
    <property type="protein sequence ID" value="VFK45448.1"/>
    <property type="molecule type" value="Genomic_DNA"/>
</dbReference>
<reference evidence="3" key="1">
    <citation type="submission" date="2019-02" db="EMBL/GenBank/DDBJ databases">
        <authorList>
            <person name="Gruber-Vodicka R. H."/>
            <person name="Seah K. B. B."/>
        </authorList>
    </citation>
    <scope>NUCLEOTIDE SEQUENCE</scope>
    <source>
        <strain evidence="3">BECK_S127</strain>
        <strain evidence="2">BECK_S1320</strain>
        <strain evidence="1">BECK_S1321</strain>
    </source>
</reference>
<dbReference type="PANTHER" id="PTHR34825">
    <property type="entry name" value="CONSERVED PROTEIN, WITH A WEAK D-GALACTARATE DEHYDRATASE/ALTRONATE HYDROLASE DOMAIN"/>
    <property type="match status" value="1"/>
</dbReference>
<dbReference type="PANTHER" id="PTHR34825:SF2">
    <property type="entry name" value="AAA-ATPASE-LIKE DOMAIN-CONTAINING PROTEIN"/>
    <property type="match status" value="1"/>
</dbReference>
<organism evidence="3">
    <name type="scientific">Candidatus Kentrum sp. SD</name>
    <dbReference type="NCBI Taxonomy" id="2126332"/>
    <lineage>
        <taxon>Bacteria</taxon>
        <taxon>Pseudomonadati</taxon>
        <taxon>Pseudomonadota</taxon>
        <taxon>Gammaproteobacteria</taxon>
        <taxon>Candidatus Kentrum</taxon>
    </lineage>
</organism>
<evidence type="ECO:0000313" key="1">
    <source>
        <dbReference type="EMBL" id="VFK40128.1"/>
    </source>
</evidence>
<sequence length="268" mass="30905">MFHSKYISRLPEGGRLILDALTEETPVTISELADRFGVEDMLYAPKDTNFAASLLYYFGVLTQGGMTPFGRLILRIPNLVIRRLYAETIREMLLPEGKDSDTARRAAESLYQQGDMGPLCKFVEEEYFKVFSNRDYAHVNELTIKTAFLTLLFDDNLYIMESETEIERGHVDLILIVRPDMRQYRVSDILIEFKFVSLDETGLDGKTLEGMEKEALRALPAVQKKQREAEEGLARYREKLHRKFGHALRLKSFSVLAVGFERLVYHAY</sequence>
<accession>A0A451BI15</accession>
<protein>
    <submittedName>
        <fullName evidence="3">PD-(D/E)XK nuclease superfamily protein</fullName>
    </submittedName>
</protein>
<evidence type="ECO:0000313" key="2">
    <source>
        <dbReference type="EMBL" id="VFK45448.1"/>
    </source>
</evidence>
<evidence type="ECO:0000313" key="3">
    <source>
        <dbReference type="EMBL" id="VFK77934.1"/>
    </source>
</evidence>
<proteinExistence type="predicted"/>
<dbReference type="AlphaFoldDB" id="A0A451BI15"/>
<gene>
    <name evidence="3" type="ORF">BECKSD772D_GA0070982_10043</name>
    <name evidence="2" type="ORF">BECKSD772E_GA0070983_10542</name>
    <name evidence="1" type="ORF">BECKSD772F_GA0070984_10542</name>
</gene>